<feature type="transmembrane region" description="Helical" evidence="6">
    <location>
        <begin position="95"/>
        <end position="120"/>
    </location>
</feature>
<feature type="transmembrane region" description="Helical" evidence="6">
    <location>
        <begin position="140"/>
        <end position="162"/>
    </location>
</feature>
<dbReference type="PANTHER" id="PTHR47371">
    <property type="entry name" value="LIPOTEICHOIC ACID SYNTHASE"/>
    <property type="match status" value="1"/>
</dbReference>
<dbReference type="STRING" id="1913577.LPB144_01275"/>
<dbReference type="KEGG" id="grl:LPB144_01275"/>
<evidence type="ECO:0000256" key="5">
    <source>
        <dbReference type="ARBA" id="ARBA00023136"/>
    </source>
</evidence>
<dbReference type="InterPro" id="IPR017850">
    <property type="entry name" value="Alkaline_phosphatase_core_sf"/>
</dbReference>
<dbReference type="Pfam" id="PF00884">
    <property type="entry name" value="Sulfatase"/>
    <property type="match status" value="1"/>
</dbReference>
<dbReference type="Gene3D" id="3.40.720.10">
    <property type="entry name" value="Alkaline Phosphatase, subunit A"/>
    <property type="match status" value="1"/>
</dbReference>
<dbReference type="SUPFAM" id="SSF53649">
    <property type="entry name" value="Alkaline phosphatase-like"/>
    <property type="match status" value="1"/>
</dbReference>
<dbReference type="GO" id="GO:0005886">
    <property type="term" value="C:plasma membrane"/>
    <property type="evidence" value="ECO:0007669"/>
    <property type="project" value="UniProtKB-SubCell"/>
</dbReference>
<keyword evidence="4 6" id="KW-1133">Transmembrane helix</keyword>
<keyword evidence="2" id="KW-1003">Cell membrane</keyword>
<organism evidence="8 9">
    <name type="scientific">Christiangramia salexigens</name>
    <dbReference type="NCBI Taxonomy" id="1913577"/>
    <lineage>
        <taxon>Bacteria</taxon>
        <taxon>Pseudomonadati</taxon>
        <taxon>Bacteroidota</taxon>
        <taxon>Flavobacteriia</taxon>
        <taxon>Flavobacteriales</taxon>
        <taxon>Flavobacteriaceae</taxon>
        <taxon>Christiangramia</taxon>
    </lineage>
</organism>
<dbReference type="InterPro" id="IPR050448">
    <property type="entry name" value="OpgB/LTA_synthase_biosynth"/>
</dbReference>
<dbReference type="InterPro" id="IPR000917">
    <property type="entry name" value="Sulfatase_N"/>
</dbReference>
<dbReference type="AlphaFoldDB" id="A0A1L3J1Y0"/>
<dbReference type="RefSeq" id="WP_072551773.1">
    <property type="nucleotide sequence ID" value="NZ_CP018153.1"/>
</dbReference>
<evidence type="ECO:0000259" key="7">
    <source>
        <dbReference type="Pfam" id="PF00884"/>
    </source>
</evidence>
<feature type="transmembrane region" description="Helical" evidence="6">
    <location>
        <begin position="20"/>
        <end position="44"/>
    </location>
</feature>
<evidence type="ECO:0000256" key="1">
    <source>
        <dbReference type="ARBA" id="ARBA00004651"/>
    </source>
</evidence>
<evidence type="ECO:0000256" key="3">
    <source>
        <dbReference type="ARBA" id="ARBA00022692"/>
    </source>
</evidence>
<protein>
    <submittedName>
        <fullName evidence="8">Phosphoglycerol transferase</fullName>
    </submittedName>
</protein>
<dbReference type="EMBL" id="CP018153">
    <property type="protein sequence ID" value="APG59118.1"/>
    <property type="molecule type" value="Genomic_DNA"/>
</dbReference>
<keyword evidence="8" id="KW-0808">Transferase</keyword>
<gene>
    <name evidence="8" type="ORF">LPB144_01275</name>
</gene>
<feature type="transmembrane region" description="Helical" evidence="6">
    <location>
        <begin position="169"/>
        <end position="188"/>
    </location>
</feature>
<keyword evidence="5 6" id="KW-0472">Membrane</keyword>
<dbReference type="OrthoDB" id="9777768at2"/>
<feature type="transmembrane region" description="Helical" evidence="6">
    <location>
        <begin position="64"/>
        <end position="83"/>
    </location>
</feature>
<keyword evidence="3 6" id="KW-0812">Transmembrane</keyword>
<evidence type="ECO:0000256" key="2">
    <source>
        <dbReference type="ARBA" id="ARBA00022475"/>
    </source>
</evidence>
<dbReference type="Proteomes" id="UP000182510">
    <property type="component" value="Chromosome"/>
</dbReference>
<dbReference type="PANTHER" id="PTHR47371:SF3">
    <property type="entry name" value="PHOSPHOGLYCEROL TRANSFERASE I"/>
    <property type="match status" value="1"/>
</dbReference>
<evidence type="ECO:0000313" key="8">
    <source>
        <dbReference type="EMBL" id="APG59118.1"/>
    </source>
</evidence>
<reference evidence="8 9" key="1">
    <citation type="submission" date="2016-11" db="EMBL/GenBank/DDBJ databases">
        <title>Gramella sp. LPB0144 isolated from marine environment.</title>
        <authorList>
            <person name="Kim E."/>
            <person name="Yi H."/>
        </authorList>
    </citation>
    <scope>NUCLEOTIDE SEQUENCE [LARGE SCALE GENOMIC DNA]</scope>
    <source>
        <strain evidence="8 9">LPB0144</strain>
    </source>
</reference>
<comment type="subcellular location">
    <subcellularLocation>
        <location evidence="1">Cell membrane</location>
        <topology evidence="1">Multi-pass membrane protein</topology>
    </subcellularLocation>
</comment>
<evidence type="ECO:0000256" key="4">
    <source>
        <dbReference type="ARBA" id="ARBA00022989"/>
    </source>
</evidence>
<proteinExistence type="predicted"/>
<accession>A0A1L3J1Y0</accession>
<feature type="domain" description="Sulfatase N-terminal" evidence="7">
    <location>
        <begin position="278"/>
        <end position="566"/>
    </location>
</feature>
<dbReference type="CDD" id="cd16015">
    <property type="entry name" value="LTA_synthase"/>
    <property type="match status" value="1"/>
</dbReference>
<evidence type="ECO:0000256" key="6">
    <source>
        <dbReference type="SAM" id="Phobius"/>
    </source>
</evidence>
<sequence length="674" mass="77036">MSSTYKSQLISIIRKSSSTFAGIGAAFLMFLFLASIIEILLGAYNHNITSGVEELIYYSLLEDAKFFLSLVFPAYLLYVLLSIPVTRLAFGLLKLIIVIFFIFQFILLFYFNTTLVLLGSDLFGYSADEIVQTVGSSGSIGFLPVLVLTLFIGVLILTINYFSKKIQWPLWFALMIPSISLSFILNGGESKFNSPRLSNEFESNLIKNKSSSFFASSYSYFNPDRFEIDIYADNYAKDYGNDGFRKATYVDESKFPFLRLDSESDVLSPFFRSDERLPNFVFIIVEGLGRAFTNEGAILGNFTPFLDSLSQKSLYWKNGLSTSGRTFSVLPSVLGSLPFSENGFNEISPSVPNHLSMLNLLKSKGYTNSFYYGGNAEFDGMANFLQKNGVKYIMDEDTFPRGYKKIPSNNGFSWGYGDKELLRYYLENSAKLDNGSPRIDVILTVSTHDPFIIGEKEKYRKLFRQRLKDQKVDESKYLDYEKQYSSVLYADDAIKNMISEYEKREDFENTIFIITGDHRIPEIPMVSKIDRYHVPIIIYSPMLKRTEEFSAISSHFDVAPSLLNYLENNYNLQLPKMNSFVGQGLDTTKLFRNINMIPLKQTKTALIDFVMGEYHLNDDQLFRLDANMVETPIEDPDKKEEILNAFNQWQRKNSEIGNGKKIIPDSIYKEYTSN</sequence>
<name>A0A1L3J1Y0_9FLAO</name>
<evidence type="ECO:0000313" key="9">
    <source>
        <dbReference type="Proteomes" id="UP000182510"/>
    </source>
</evidence>
<keyword evidence="9" id="KW-1185">Reference proteome</keyword>
<dbReference type="GO" id="GO:0016740">
    <property type="term" value="F:transferase activity"/>
    <property type="evidence" value="ECO:0007669"/>
    <property type="project" value="UniProtKB-KW"/>
</dbReference>